<dbReference type="Proteomes" id="UP000001075">
    <property type="component" value="Unassembled WGS sequence"/>
</dbReference>
<reference evidence="2" key="1">
    <citation type="journal article" date="2011" name="Nat. Biotechnol.">
        <title>The genomic sequence of the Chinese hamster ovary (CHO)-K1 cell line.</title>
        <authorList>
            <person name="Xu X."/>
            <person name="Nagarajan H."/>
            <person name="Lewis N.E."/>
            <person name="Pan S."/>
            <person name="Cai Z."/>
            <person name="Liu X."/>
            <person name="Chen W."/>
            <person name="Xie M."/>
            <person name="Wang W."/>
            <person name="Hammond S."/>
            <person name="Andersen M.R."/>
            <person name="Neff N."/>
            <person name="Passarelli B."/>
            <person name="Koh W."/>
            <person name="Fan H.C."/>
            <person name="Wang J."/>
            <person name="Gui Y."/>
            <person name="Lee K.H."/>
            <person name="Betenbaugh M.J."/>
            <person name="Quake S.R."/>
            <person name="Famili I."/>
            <person name="Palsson B.O."/>
            <person name="Wang J."/>
        </authorList>
    </citation>
    <scope>NUCLEOTIDE SEQUENCE [LARGE SCALE GENOMIC DNA]</scope>
    <source>
        <strain evidence="2">CHO K1 cell line</strain>
    </source>
</reference>
<sequence length="56" mass="6198">METCPHLLFQHNANGPVAGTTESKPGLKPTFITSCDSFTDWGHEDYTNVFRGLSKI</sequence>
<gene>
    <name evidence="1" type="ORF">I79_004881</name>
</gene>
<protein>
    <submittedName>
        <fullName evidence="1">Uncharacterized protein</fullName>
    </submittedName>
</protein>
<dbReference type="EMBL" id="JH000130">
    <property type="protein sequence ID" value="EGW04526.1"/>
    <property type="molecule type" value="Genomic_DNA"/>
</dbReference>
<name>G3H3Q2_CRIGR</name>
<organism evidence="1 2">
    <name type="scientific">Cricetulus griseus</name>
    <name type="common">Chinese hamster</name>
    <name type="synonym">Cricetulus barabensis griseus</name>
    <dbReference type="NCBI Taxonomy" id="10029"/>
    <lineage>
        <taxon>Eukaryota</taxon>
        <taxon>Metazoa</taxon>
        <taxon>Chordata</taxon>
        <taxon>Craniata</taxon>
        <taxon>Vertebrata</taxon>
        <taxon>Euteleostomi</taxon>
        <taxon>Mammalia</taxon>
        <taxon>Eutheria</taxon>
        <taxon>Euarchontoglires</taxon>
        <taxon>Glires</taxon>
        <taxon>Rodentia</taxon>
        <taxon>Myomorpha</taxon>
        <taxon>Muroidea</taxon>
        <taxon>Cricetidae</taxon>
        <taxon>Cricetinae</taxon>
        <taxon>Cricetulus</taxon>
    </lineage>
</organism>
<evidence type="ECO:0000313" key="2">
    <source>
        <dbReference type="Proteomes" id="UP000001075"/>
    </source>
</evidence>
<dbReference type="AlphaFoldDB" id="G3H3Q2"/>
<evidence type="ECO:0000313" key="1">
    <source>
        <dbReference type="EMBL" id="EGW04526.1"/>
    </source>
</evidence>
<dbReference type="InParanoid" id="G3H3Q2"/>
<proteinExistence type="predicted"/>
<accession>G3H3Q2</accession>